<evidence type="ECO:0000256" key="1">
    <source>
        <dbReference type="SAM" id="MobiDB-lite"/>
    </source>
</evidence>
<comment type="caution">
    <text evidence="2">The sequence shown here is derived from an EMBL/GenBank/DDBJ whole genome shotgun (WGS) entry which is preliminary data.</text>
</comment>
<dbReference type="EMBL" id="JASNWA010000007">
    <property type="protein sequence ID" value="KAK3172650.1"/>
    <property type="molecule type" value="Genomic_DNA"/>
</dbReference>
<protein>
    <submittedName>
        <fullName evidence="2">Uncharacterized protein</fullName>
    </submittedName>
</protein>
<evidence type="ECO:0000313" key="3">
    <source>
        <dbReference type="Proteomes" id="UP001276659"/>
    </source>
</evidence>
<gene>
    <name evidence="2" type="ORF">OEA41_005974</name>
</gene>
<sequence length="464" mass="52715">MAILRSFLYTIETIANIDSLEKVSPDSTTPPVREEDHSKRSQISIQDPNTMVHGRALTAGLFTGDTDKDPQSSGNKPGTLVCDGDEDEDEDGEEDDDDSADEGENEAEEEDLKQPDGENQLHLNKQIIGQRTKDAAKKVSEYGQYPQFMEERVASLEATMRKVSEVELKEDVGSGTRIRTLPELRRVRWAEFKHKFKDDGLYAVEALRLRRPRPARGFNYLDEAPIISAHDTQLPSNWNPNQRDPVWRIRINAIPVLRIVSEITDFDWPEQSVILLYPFKLLVNRETAIREAMRKLELIWDADGKAVSLGGFLSEASTQSAKYTHHSVLKTVNETQKTQAAGGARNTIERSPTFNSMSTSKRAEHELLDQEIQVDSKESAVDSSKPIDKPEQEEMSNSPEALRGLHCIIRFMDEELTPVLRKLKDPSNSRIHFRETNQEDFEPEFDYHAEYSEEEGGEEDEQAE</sequence>
<feature type="compositionally biased region" description="Acidic residues" evidence="1">
    <location>
        <begin position="452"/>
        <end position="464"/>
    </location>
</feature>
<feature type="compositionally biased region" description="Basic and acidic residues" evidence="1">
    <location>
        <begin position="425"/>
        <end position="437"/>
    </location>
</feature>
<name>A0AAD9Z752_9LECA</name>
<reference evidence="2" key="1">
    <citation type="submission" date="2022-11" db="EMBL/GenBank/DDBJ databases">
        <title>Chromosomal genome sequence assembly and mating type (MAT) locus characterization of the leprose asexual lichenized fungus Lepraria neglecta (Nyl.) Erichsen.</title>
        <authorList>
            <person name="Allen J.L."/>
            <person name="Pfeffer B."/>
        </authorList>
    </citation>
    <scope>NUCLEOTIDE SEQUENCE</scope>
    <source>
        <strain evidence="2">Allen 5258</strain>
    </source>
</reference>
<feature type="region of interest" description="Disordered" evidence="1">
    <location>
        <begin position="336"/>
        <end position="400"/>
    </location>
</feature>
<feature type="compositionally biased region" description="Polar residues" evidence="1">
    <location>
        <begin position="349"/>
        <end position="360"/>
    </location>
</feature>
<dbReference type="AlphaFoldDB" id="A0AAD9Z752"/>
<feature type="region of interest" description="Disordered" evidence="1">
    <location>
        <begin position="21"/>
        <end position="120"/>
    </location>
</feature>
<dbReference type="Proteomes" id="UP001276659">
    <property type="component" value="Unassembled WGS sequence"/>
</dbReference>
<organism evidence="2 3">
    <name type="scientific">Lepraria neglecta</name>
    <dbReference type="NCBI Taxonomy" id="209136"/>
    <lineage>
        <taxon>Eukaryota</taxon>
        <taxon>Fungi</taxon>
        <taxon>Dikarya</taxon>
        <taxon>Ascomycota</taxon>
        <taxon>Pezizomycotina</taxon>
        <taxon>Lecanoromycetes</taxon>
        <taxon>OSLEUM clade</taxon>
        <taxon>Lecanoromycetidae</taxon>
        <taxon>Lecanorales</taxon>
        <taxon>Lecanorineae</taxon>
        <taxon>Stereocaulaceae</taxon>
        <taxon>Lepraria</taxon>
    </lineage>
</organism>
<feature type="region of interest" description="Disordered" evidence="1">
    <location>
        <begin position="425"/>
        <end position="464"/>
    </location>
</feature>
<accession>A0AAD9Z752</accession>
<evidence type="ECO:0000313" key="2">
    <source>
        <dbReference type="EMBL" id="KAK3172650.1"/>
    </source>
</evidence>
<feature type="compositionally biased region" description="Acidic residues" evidence="1">
    <location>
        <begin position="83"/>
        <end position="111"/>
    </location>
</feature>
<keyword evidence="3" id="KW-1185">Reference proteome</keyword>
<proteinExistence type="predicted"/>
<feature type="compositionally biased region" description="Basic and acidic residues" evidence="1">
    <location>
        <begin position="361"/>
        <end position="392"/>
    </location>
</feature>